<sequence>MLQKTVLLLALVAQVLMLENGLLRTPPMGWLAWERFRCNIDCVEDPKNCIRLTLWV</sequence>
<keyword evidence="7" id="KW-1185">Reference proteome</keyword>
<dbReference type="AlphaFoldDB" id="A0A2R8VHJ3"/>
<comment type="similarity">
    <text evidence="1">Belongs to the glycosyl hydrolase 27 family.</text>
</comment>
<evidence type="ECO:0000313" key="7">
    <source>
        <dbReference type="Proteomes" id="UP000000589"/>
    </source>
</evidence>
<evidence type="ECO:0000256" key="3">
    <source>
        <dbReference type="ARBA" id="ARBA00023295"/>
    </source>
</evidence>
<name>A0A2R8VHJ3_MOUSE</name>
<dbReference type="MGI" id="MGI:1261422">
    <property type="gene designation" value="Naga"/>
</dbReference>
<evidence type="ECO:0007829" key="8">
    <source>
        <dbReference type="PeptideAtlas" id="A0A2R8VHJ3"/>
    </source>
</evidence>
<keyword evidence="3" id="KW-0326">Glycosidase</keyword>
<feature type="chain" id="PRO_5015357640" evidence="4">
    <location>
        <begin position="18"/>
        <end position="56"/>
    </location>
</feature>
<dbReference type="GO" id="GO:0004553">
    <property type="term" value="F:hydrolase activity, hydrolyzing O-glycosyl compounds"/>
    <property type="evidence" value="ECO:0007669"/>
    <property type="project" value="InterPro"/>
</dbReference>
<dbReference type="VEuPathDB" id="HostDB:ENSMUSG00000022453"/>
<evidence type="ECO:0000256" key="4">
    <source>
        <dbReference type="SAM" id="SignalP"/>
    </source>
</evidence>
<organism evidence="5 7">
    <name type="scientific">Mus musculus</name>
    <name type="common">Mouse</name>
    <dbReference type="NCBI Taxonomy" id="10090"/>
    <lineage>
        <taxon>Eukaryota</taxon>
        <taxon>Metazoa</taxon>
        <taxon>Chordata</taxon>
        <taxon>Craniata</taxon>
        <taxon>Vertebrata</taxon>
        <taxon>Euteleostomi</taxon>
        <taxon>Mammalia</taxon>
        <taxon>Eutheria</taxon>
        <taxon>Euarchontoglires</taxon>
        <taxon>Glires</taxon>
        <taxon>Rodentia</taxon>
        <taxon>Myomorpha</taxon>
        <taxon>Muroidea</taxon>
        <taxon>Muridae</taxon>
        <taxon>Murinae</taxon>
        <taxon>Mus</taxon>
        <taxon>Mus</taxon>
    </lineage>
</organism>
<dbReference type="GO" id="GO:0005975">
    <property type="term" value="P:carbohydrate metabolic process"/>
    <property type="evidence" value="ECO:0007669"/>
    <property type="project" value="InterPro"/>
</dbReference>
<protein>
    <submittedName>
        <fullName evidence="5">N-acetyl galactosaminidase, alpha</fullName>
    </submittedName>
</protein>
<reference evidence="5" key="4">
    <citation type="submission" date="2025-08" db="UniProtKB">
        <authorList>
            <consortium name="Ensembl"/>
        </authorList>
    </citation>
    <scope>IDENTIFICATION</scope>
    <source>
        <strain evidence="5">C57BL/6J</strain>
    </source>
</reference>
<keyword evidence="2" id="KW-0378">Hydrolase</keyword>
<reference evidence="5 7" key="1">
    <citation type="journal article" date="2009" name="PLoS Biol.">
        <title>Lineage-specific biology revealed by a finished genome assembly of the mouse.</title>
        <authorList>
            <consortium name="Mouse Genome Sequencing Consortium"/>
            <person name="Church D.M."/>
            <person name="Goodstadt L."/>
            <person name="Hillier L.W."/>
            <person name="Zody M.C."/>
            <person name="Goldstein S."/>
            <person name="She X."/>
            <person name="Bult C.J."/>
            <person name="Agarwala R."/>
            <person name="Cherry J.L."/>
            <person name="DiCuccio M."/>
            <person name="Hlavina W."/>
            <person name="Kapustin Y."/>
            <person name="Meric P."/>
            <person name="Maglott D."/>
            <person name="Birtle Z."/>
            <person name="Marques A.C."/>
            <person name="Graves T."/>
            <person name="Zhou S."/>
            <person name="Teague B."/>
            <person name="Potamousis K."/>
            <person name="Churas C."/>
            <person name="Place M."/>
            <person name="Herschleb J."/>
            <person name="Runnheim R."/>
            <person name="Forrest D."/>
            <person name="Amos-Landgraf J."/>
            <person name="Schwartz D.C."/>
            <person name="Cheng Z."/>
            <person name="Lindblad-Toh K."/>
            <person name="Eichler E.E."/>
            <person name="Ponting C.P."/>
        </authorList>
    </citation>
    <scope>NUCLEOTIDE SEQUENCE [LARGE SCALE GENOMIC DNA]</scope>
    <source>
        <strain evidence="5 7">C57BL/6J</strain>
    </source>
</reference>
<dbReference type="SMR" id="A0A2R8VHJ3"/>
<dbReference type="Ensembl" id="ENSMUST00000229948.2">
    <property type="protein sequence ID" value="ENSMUSP00000155159.2"/>
    <property type="gene ID" value="ENSMUSG00000022453.9"/>
</dbReference>
<dbReference type="Antibodypedia" id="275">
    <property type="antibodies" value="185 antibodies from 23 providers"/>
</dbReference>
<keyword evidence="4" id="KW-0732">Signal</keyword>
<dbReference type="ExpressionAtlas" id="A0A2R8VHJ3">
    <property type="expression patterns" value="baseline and differential"/>
</dbReference>
<dbReference type="InterPro" id="IPR002241">
    <property type="entry name" value="Glyco_hydro_27"/>
</dbReference>
<feature type="signal peptide" evidence="4">
    <location>
        <begin position="1"/>
        <end position="17"/>
    </location>
</feature>
<dbReference type="Pfam" id="PF16499">
    <property type="entry name" value="Melibiase_2"/>
    <property type="match status" value="1"/>
</dbReference>
<dbReference type="Bgee" id="ENSMUSG00000022453">
    <property type="expression patterns" value="Expressed in islet of Langerhans and 243 other cell types or tissues"/>
</dbReference>
<dbReference type="InterPro" id="IPR017853">
    <property type="entry name" value="GH"/>
</dbReference>
<dbReference type="jPOST" id="A0A2R8VHJ3"/>
<gene>
    <name evidence="5 6" type="primary">Naga</name>
</gene>
<dbReference type="SUPFAM" id="SSF51445">
    <property type="entry name" value="(Trans)glycosidases"/>
    <property type="match status" value="1"/>
</dbReference>
<dbReference type="InterPro" id="IPR013785">
    <property type="entry name" value="Aldolase_TIM"/>
</dbReference>
<evidence type="ECO:0000313" key="6">
    <source>
        <dbReference type="MGI" id="MGI:1261422"/>
    </source>
</evidence>
<dbReference type="AGR" id="MGI:1261422"/>
<evidence type="ECO:0000256" key="1">
    <source>
        <dbReference type="ARBA" id="ARBA00009743"/>
    </source>
</evidence>
<reference evidence="5" key="5">
    <citation type="submission" date="2025-09" db="UniProtKB">
        <authorList>
            <consortium name="Ensembl"/>
        </authorList>
    </citation>
    <scope>IDENTIFICATION</scope>
    <source>
        <strain evidence="5">C57BL/6J</strain>
    </source>
</reference>
<evidence type="ECO:0007829" key="9">
    <source>
        <dbReference type="ProteomicsDB" id="A0A2R8VHJ3"/>
    </source>
</evidence>
<reference evidence="5 7" key="3">
    <citation type="journal article" date="2011" name="PLoS Biol.">
        <title>Modernizing reference genome assemblies.</title>
        <authorList>
            <person name="Church D.M."/>
            <person name="Schneider V.A."/>
            <person name="Graves T."/>
            <person name="Auger K."/>
            <person name="Cunningham F."/>
            <person name="Bouk N."/>
            <person name="Chen H.C."/>
            <person name="Agarwala R."/>
            <person name="McLaren W.M."/>
            <person name="Ritchie G.R."/>
            <person name="Albracht D."/>
            <person name="Kremitzki M."/>
            <person name="Rock S."/>
            <person name="Kotkiewicz H."/>
            <person name="Kremitzki C."/>
            <person name="Wollam A."/>
            <person name="Trani L."/>
            <person name="Fulton L."/>
            <person name="Fulton R."/>
            <person name="Matthews L."/>
            <person name="Whitehead S."/>
            <person name="Chow W."/>
            <person name="Torrance J."/>
            <person name="Dunn M."/>
            <person name="Harden G."/>
            <person name="Threadgold G."/>
            <person name="Wood J."/>
            <person name="Collins J."/>
            <person name="Heath P."/>
            <person name="Griffiths G."/>
            <person name="Pelan S."/>
            <person name="Grafham D."/>
            <person name="Eichler E.E."/>
            <person name="Weinstock G."/>
            <person name="Mardis E.R."/>
            <person name="Wilson R.K."/>
            <person name="Howe K."/>
            <person name="Flicek P."/>
            <person name="Hubbard T."/>
        </authorList>
    </citation>
    <scope>NUCLEOTIDE SEQUENCE [LARGE SCALE GENOMIC DNA]</scope>
    <source>
        <strain evidence="5 7">C57BL/6J</strain>
    </source>
</reference>
<keyword evidence="8 9" id="KW-1267">Proteomics identification</keyword>
<dbReference type="GeneTree" id="ENSGT00390000008751"/>
<reference evidence="10" key="2">
    <citation type="journal article" date="2010" name="Cell">
        <title>A tissue-specific atlas of mouse protein phosphorylation and expression.</title>
        <authorList>
            <person name="Huttlin E.L."/>
            <person name="Jedrychowski M.P."/>
            <person name="Elias J.E."/>
            <person name="Goswami T."/>
            <person name="Rad R."/>
            <person name="Beausoleil S.A."/>
            <person name="Villen J."/>
            <person name="Haas W."/>
            <person name="Sowa M.E."/>
            <person name="Gygi S.P."/>
        </authorList>
    </citation>
    <scope>IDENTIFICATION BY MASS SPECTROMETRY [LARGE SCALE ANALYSIS]</scope>
</reference>
<evidence type="ECO:0000313" key="5">
    <source>
        <dbReference type="Ensembl" id="ENSMUSP00000155159.2"/>
    </source>
</evidence>
<accession>A0A2R8VHJ3</accession>
<dbReference type="Proteomes" id="UP000000589">
    <property type="component" value="Chromosome 15"/>
</dbReference>
<dbReference type="Gene3D" id="3.20.20.70">
    <property type="entry name" value="Aldolase class I"/>
    <property type="match status" value="1"/>
</dbReference>
<evidence type="ECO:0007829" key="10">
    <source>
        <dbReference type="PubMed" id="21183079"/>
    </source>
</evidence>
<evidence type="ECO:0000256" key="2">
    <source>
        <dbReference type="ARBA" id="ARBA00022801"/>
    </source>
</evidence>
<proteinExistence type="evidence at protein level"/>